<dbReference type="KEGG" id="abaw:D5400_05595"/>
<keyword evidence="2" id="KW-1185">Reference proteome</keyword>
<dbReference type="AlphaFoldDB" id="A0A3S9B1K8"/>
<reference evidence="1 2" key="1">
    <citation type="submission" date="2018-09" db="EMBL/GenBank/DDBJ databases">
        <title>Marinorhizobium profundi gen. nov., sp. nov., isolated from a deep-sea sediment sample from the New Britain Trench and proposal of Marinorhizobiaceae fam. nov. in the order Rhizobiales of the class Alphaproteobacteria.</title>
        <authorList>
            <person name="Cao J."/>
        </authorList>
    </citation>
    <scope>NUCLEOTIDE SEQUENCE [LARGE SCALE GENOMIC DNA]</scope>
    <source>
        <strain evidence="1 2">WS11</strain>
    </source>
</reference>
<organism evidence="1 2">
    <name type="scientific">Georhizobium profundi</name>
    <dbReference type="NCBI Taxonomy" id="2341112"/>
    <lineage>
        <taxon>Bacteria</taxon>
        <taxon>Pseudomonadati</taxon>
        <taxon>Pseudomonadota</taxon>
        <taxon>Alphaproteobacteria</taxon>
        <taxon>Hyphomicrobiales</taxon>
        <taxon>Rhizobiaceae</taxon>
        <taxon>Georhizobium</taxon>
    </lineage>
</organism>
<proteinExistence type="predicted"/>
<dbReference type="RefSeq" id="WP_126008466.1">
    <property type="nucleotide sequence ID" value="NZ_CP032509.1"/>
</dbReference>
<sequence length="216" mass="24126">MQKIAAVERFENVGINCEFGFVQRALGCEAGGLLRWAFCPPASLLKLFERDFAGLFLFENLMPDFGMVRDAAYDIAFHTRMKSDSVGWLHDEDTRRAIHAEEVAKVAHLLEKFRGRLQDPDVVFVVKDNQGVPQDLRIELAQAFGARSAGRLLVVDTTPDPALVGTVIEHGDYVEGLIDRFAPYPESDKFSPAWLEILAAFERHCPPALLAEKSHA</sequence>
<protein>
    <recommendedName>
        <fullName evidence="3">Papain-like cysteine peptidase</fullName>
    </recommendedName>
</protein>
<evidence type="ECO:0008006" key="3">
    <source>
        <dbReference type="Google" id="ProtNLM"/>
    </source>
</evidence>
<gene>
    <name evidence="1" type="ORF">D5400_05595</name>
</gene>
<evidence type="ECO:0000313" key="2">
    <source>
        <dbReference type="Proteomes" id="UP000268192"/>
    </source>
</evidence>
<name>A0A3S9B1K8_9HYPH</name>
<evidence type="ECO:0000313" key="1">
    <source>
        <dbReference type="EMBL" id="AZN70818.1"/>
    </source>
</evidence>
<dbReference type="EMBL" id="CP032509">
    <property type="protein sequence ID" value="AZN70818.1"/>
    <property type="molecule type" value="Genomic_DNA"/>
</dbReference>
<dbReference type="Proteomes" id="UP000268192">
    <property type="component" value="Chromosome"/>
</dbReference>
<accession>A0A3S9B1K8</accession>
<dbReference type="OrthoDB" id="9133362at2"/>